<comment type="caution">
    <text evidence="2">The sequence shown here is derived from an EMBL/GenBank/DDBJ whole genome shotgun (WGS) entry which is preliminary data.</text>
</comment>
<evidence type="ECO:0000313" key="2">
    <source>
        <dbReference type="EMBL" id="OUB76340.1"/>
    </source>
</evidence>
<keyword evidence="1" id="KW-0812">Transmembrane</keyword>
<keyword evidence="1" id="KW-1133">Transmembrane helix</keyword>
<gene>
    <name evidence="2" type="ORF">BK750_05520</name>
</gene>
<protein>
    <submittedName>
        <fullName evidence="2">DNA-binding protein</fullName>
    </submittedName>
</protein>
<keyword evidence="2" id="KW-0238">DNA-binding</keyword>
<dbReference type="GO" id="GO:0003677">
    <property type="term" value="F:DNA binding"/>
    <property type="evidence" value="ECO:0007669"/>
    <property type="project" value="UniProtKB-KW"/>
</dbReference>
<evidence type="ECO:0000256" key="1">
    <source>
        <dbReference type="SAM" id="Phobius"/>
    </source>
</evidence>
<dbReference type="AlphaFoldDB" id="A0A9X6MFV3"/>
<dbReference type="Proteomes" id="UP000194853">
    <property type="component" value="Unassembled WGS sequence"/>
</dbReference>
<organism evidence="2 3">
    <name type="scientific">Bacillus thuringiensis subsp. jegathesan</name>
    <dbReference type="NCBI Taxonomy" id="56955"/>
    <lineage>
        <taxon>Bacteria</taxon>
        <taxon>Bacillati</taxon>
        <taxon>Bacillota</taxon>
        <taxon>Bacilli</taxon>
        <taxon>Bacillales</taxon>
        <taxon>Bacillaceae</taxon>
        <taxon>Bacillus</taxon>
        <taxon>Bacillus cereus group</taxon>
    </lineage>
</organism>
<keyword evidence="1" id="KW-0472">Membrane</keyword>
<evidence type="ECO:0000313" key="3">
    <source>
        <dbReference type="Proteomes" id="UP000194853"/>
    </source>
</evidence>
<feature type="transmembrane region" description="Helical" evidence="1">
    <location>
        <begin position="23"/>
        <end position="49"/>
    </location>
</feature>
<proteinExistence type="predicted"/>
<dbReference type="EMBL" id="MOOS01000044">
    <property type="protein sequence ID" value="OUB76340.1"/>
    <property type="molecule type" value="Genomic_DNA"/>
</dbReference>
<reference evidence="2 3" key="1">
    <citation type="submission" date="2016-10" db="EMBL/GenBank/DDBJ databases">
        <title>Comparative genomics of Bacillus thuringiensis reveals a path to pathogens against multiple invertebrate hosts.</title>
        <authorList>
            <person name="Zheng J."/>
            <person name="Gao Q."/>
            <person name="Liu H."/>
            <person name="Peng D."/>
            <person name="Ruan L."/>
            <person name="Sun M."/>
        </authorList>
    </citation>
    <scope>NUCLEOTIDE SEQUENCE [LARGE SCALE GENOMIC DNA]</scope>
    <source>
        <strain evidence="2">BGSC 4CF1</strain>
    </source>
</reference>
<name>A0A9X6MFV3_BACTJ</name>
<accession>A0A9X6MFV3</accession>
<sequence>MYLFSLIGKRLLWIYQKLFPKKYYIGIFRGITFTFSCLFLFLAAGICFVDWNKLF</sequence>